<evidence type="ECO:0000313" key="2">
    <source>
        <dbReference type="Proteomes" id="UP000468388"/>
    </source>
</evidence>
<proteinExistence type="predicted"/>
<evidence type="ECO:0000313" key="1">
    <source>
        <dbReference type="EMBL" id="MVT39527.1"/>
    </source>
</evidence>
<keyword evidence="2" id="KW-1185">Reference proteome</keyword>
<dbReference type="EMBL" id="WRXO01000001">
    <property type="protein sequence ID" value="MVT39527.1"/>
    <property type="molecule type" value="Genomic_DNA"/>
</dbReference>
<accession>A0A6N8J2T4</accession>
<dbReference type="PANTHER" id="PTHR32011">
    <property type="entry name" value="OS08G0472400 PROTEIN"/>
    <property type="match status" value="1"/>
</dbReference>
<gene>
    <name evidence="1" type="ORF">GO495_02920</name>
</gene>
<sequence length="303" mass="36122">MHKKQTLLIPEDYTEFLYWVKERTETFWSKSKSSSNTEAYPCPQWVEGAKWIGMTDEQIDATEAKYDIKFMPEHRAFLRILHTIDRKKVSEYEEERETQTYQTSFFYNWLKDEDEIVSRLNWPYRTVFEDVSPPQGVWLKSWGTRPSSVEEKERIFADWYAKAPKLLPLTSHRFLVSRDDLADRPVLSVYGSDTIVYGWDLRLYLLNEITDHLDLYVPVFDEEDQCYYAEYRDELTEVFDLAKQKLPGKDIPYWKELMLYWSSGWSSFGLKHPGDNGETVQPIMPTYVPDDQEPAQKRFRGFE</sequence>
<dbReference type="Proteomes" id="UP000468388">
    <property type="component" value="Unassembled WGS sequence"/>
</dbReference>
<dbReference type="OrthoDB" id="264195at2"/>
<dbReference type="RefSeq" id="WP_157298194.1">
    <property type="nucleotide sequence ID" value="NZ_BAAAZB010000005.1"/>
</dbReference>
<dbReference type="AlphaFoldDB" id="A0A6N8J2T4"/>
<comment type="caution">
    <text evidence="1">The sequence shown here is derived from an EMBL/GenBank/DDBJ whole genome shotgun (WGS) entry which is preliminary data.</text>
</comment>
<organism evidence="1 2">
    <name type="scientific">Chitinophaga oryziterrae</name>
    <dbReference type="NCBI Taxonomy" id="1031224"/>
    <lineage>
        <taxon>Bacteria</taxon>
        <taxon>Pseudomonadati</taxon>
        <taxon>Bacteroidota</taxon>
        <taxon>Chitinophagia</taxon>
        <taxon>Chitinophagales</taxon>
        <taxon>Chitinophagaceae</taxon>
        <taxon>Chitinophaga</taxon>
    </lineage>
</organism>
<reference evidence="1 2" key="1">
    <citation type="submission" date="2019-12" db="EMBL/GenBank/DDBJ databases">
        <title>The draft genomic sequence of strain Chitinophaga oryziterrae JCM 16595.</title>
        <authorList>
            <person name="Zhang X."/>
        </authorList>
    </citation>
    <scope>NUCLEOTIDE SEQUENCE [LARGE SCALE GENOMIC DNA]</scope>
    <source>
        <strain evidence="1 2">JCM 16595</strain>
    </source>
</reference>
<evidence type="ECO:0008006" key="3">
    <source>
        <dbReference type="Google" id="ProtNLM"/>
    </source>
</evidence>
<protein>
    <recommendedName>
        <fullName evidence="3">Knr4/Smi1-like domain-containing protein</fullName>
    </recommendedName>
</protein>
<name>A0A6N8J2T4_9BACT</name>
<dbReference type="PANTHER" id="PTHR32011:SF2">
    <property type="entry name" value="OS08G0472400 PROTEIN"/>
    <property type="match status" value="1"/>
</dbReference>